<accession>A0A7K4P013</accession>
<evidence type="ECO:0000313" key="6">
    <source>
        <dbReference type="EMBL" id="NWJ19948.1"/>
    </source>
</evidence>
<dbReference type="Proteomes" id="UP000563820">
    <property type="component" value="Unassembled WGS sequence"/>
</dbReference>
<evidence type="ECO:0000313" key="8">
    <source>
        <dbReference type="EMBL" id="NWJ56445.1"/>
    </source>
</evidence>
<dbReference type="EMBL" id="JACATH010000001">
    <property type="protein sequence ID" value="NWJ56445.1"/>
    <property type="molecule type" value="Genomic_DNA"/>
</dbReference>
<dbReference type="InterPro" id="IPR029039">
    <property type="entry name" value="Flavoprotein-like_sf"/>
</dbReference>
<dbReference type="SUPFAM" id="SSF52218">
    <property type="entry name" value="Flavoproteins"/>
    <property type="match status" value="1"/>
</dbReference>
<dbReference type="EMBL" id="JACATF010000001">
    <property type="protein sequence ID" value="NWK06855.1"/>
    <property type="molecule type" value="Genomic_DNA"/>
</dbReference>
<keyword evidence="1" id="KW-0285">Flavoprotein</keyword>
<evidence type="ECO:0000313" key="17">
    <source>
        <dbReference type="Proteomes" id="UP000549797"/>
    </source>
</evidence>
<dbReference type="Gene3D" id="3.40.50.360">
    <property type="match status" value="1"/>
</dbReference>
<comment type="caution">
    <text evidence="12">The sequence shown here is derived from an EMBL/GenBank/DDBJ whole genome shotgun (WGS) entry which is preliminary data.</text>
</comment>
<dbReference type="PANTHER" id="PTHR43408">
    <property type="entry name" value="FMN REDUCTASE (NADPH)"/>
    <property type="match status" value="1"/>
</dbReference>
<dbReference type="InterPro" id="IPR051814">
    <property type="entry name" value="NAD(P)H-dep_FMN_reductase"/>
</dbReference>
<dbReference type="Pfam" id="PF03358">
    <property type="entry name" value="FMN_red"/>
    <property type="match status" value="1"/>
</dbReference>
<name>A0A7K4P013_9ARCH</name>
<evidence type="ECO:0000313" key="11">
    <source>
        <dbReference type="EMBL" id="NWK06855.1"/>
    </source>
</evidence>
<evidence type="ECO:0000256" key="4">
    <source>
        <dbReference type="ARBA" id="ARBA00038292"/>
    </source>
</evidence>
<dbReference type="Proteomes" id="UP000520052">
    <property type="component" value="Unassembled WGS sequence"/>
</dbReference>
<evidence type="ECO:0000259" key="5">
    <source>
        <dbReference type="Pfam" id="PF03358"/>
    </source>
</evidence>
<evidence type="ECO:0000256" key="2">
    <source>
        <dbReference type="ARBA" id="ARBA00022643"/>
    </source>
</evidence>
<keyword evidence="2" id="KW-0288">FMN</keyword>
<evidence type="ECO:0000313" key="20">
    <source>
        <dbReference type="Proteomes" id="UP000575480"/>
    </source>
</evidence>
<evidence type="ECO:0000313" key="7">
    <source>
        <dbReference type="EMBL" id="NWJ27859.1"/>
    </source>
</evidence>
<dbReference type="EMBL" id="JACATD010000002">
    <property type="protein sequence ID" value="NWK00785.1"/>
    <property type="molecule type" value="Genomic_DNA"/>
</dbReference>
<evidence type="ECO:0000313" key="10">
    <source>
        <dbReference type="EMBL" id="NWK00785.1"/>
    </source>
</evidence>
<organism evidence="12 17">
    <name type="scientific">Marine Group I thaumarchaeote</name>
    <dbReference type="NCBI Taxonomy" id="2511932"/>
    <lineage>
        <taxon>Archaea</taxon>
        <taxon>Nitrososphaerota</taxon>
        <taxon>Marine Group I</taxon>
    </lineage>
</organism>
<reference evidence="14 15" key="1">
    <citation type="journal article" date="2019" name="Environ. Microbiol.">
        <title>Genomics insights into ecotype formation of ammonia-oxidizing archaea in the deep ocean.</title>
        <authorList>
            <person name="Wang Y."/>
            <person name="Huang J.M."/>
            <person name="Cui G.J."/>
            <person name="Nunoura T."/>
            <person name="Takaki Y."/>
            <person name="Li W.L."/>
            <person name="Li J."/>
            <person name="Gao Z.M."/>
            <person name="Takai K."/>
            <person name="Zhang A.Q."/>
            <person name="Stepanauskas R."/>
        </authorList>
    </citation>
    <scope>NUCLEOTIDE SEQUENCE [LARGE SCALE GENOMIC DNA]</scope>
    <source>
        <strain evidence="12 17">D1a</strain>
        <strain evidence="6 21">L14</strain>
        <strain evidence="8 20">L15a</strain>
        <strain evidence="13 15">L19a</strain>
        <strain evidence="11 18">T1C4</strain>
        <strain evidence="7 19">T1L11</strain>
        <strain evidence="10 16">T1L9</strain>
        <strain evidence="9 14">T3L1</strain>
    </source>
</reference>
<gene>
    <name evidence="10" type="ORF">HX840_02610</name>
    <name evidence="11" type="ORF">HX847_00245</name>
    <name evidence="7" type="ORF">HX848_00400</name>
    <name evidence="12" type="ORF">HX852_01840</name>
    <name evidence="13" type="ORF">HX853_02345</name>
    <name evidence="9" type="ORF">HX854_00865</name>
    <name evidence="8" type="ORF">HX858_01545</name>
    <name evidence="6" type="ORF">HX860_02600</name>
</gene>
<dbReference type="EMBL" id="JACATC010000001">
    <property type="protein sequence ID" value="NWJ83288.1"/>
    <property type="molecule type" value="Genomic_DNA"/>
</dbReference>
<evidence type="ECO:0000313" key="15">
    <source>
        <dbReference type="Proteomes" id="UP000535457"/>
    </source>
</evidence>
<sequence length="176" mass="19585">MKVVVISGSPRKNGLTQVMMKYVYDYAKSKNQDTKLINLSDGQIECYRGYGEEYNEATTTASNDITDADVWLIGTPIYNSFFSSALKNLFEYINYKKTAGKVSGMAILASGNIGFTDVQTLITQLLSYFRVVANPKAVFLTTEAITDNSVSDVNAQNRLKEMVDETLEIASKLRQD</sequence>
<dbReference type="AlphaFoldDB" id="A0A7K4P013"/>
<evidence type="ECO:0000313" key="14">
    <source>
        <dbReference type="Proteomes" id="UP000520052"/>
    </source>
</evidence>
<evidence type="ECO:0000313" key="12">
    <source>
        <dbReference type="EMBL" id="NWK08527.1"/>
    </source>
</evidence>
<dbReference type="PANTHER" id="PTHR43408:SF2">
    <property type="entry name" value="FMN REDUCTASE (NADPH)"/>
    <property type="match status" value="1"/>
</dbReference>
<dbReference type="GO" id="GO:0016491">
    <property type="term" value="F:oxidoreductase activity"/>
    <property type="evidence" value="ECO:0007669"/>
    <property type="project" value="UniProtKB-KW"/>
</dbReference>
<dbReference type="Proteomes" id="UP000535457">
    <property type="component" value="Unassembled WGS sequence"/>
</dbReference>
<comment type="similarity">
    <text evidence="4">Belongs to the SsuE family. Isf subfamily.</text>
</comment>
<dbReference type="Proteomes" id="UP000559282">
    <property type="component" value="Unassembled WGS sequence"/>
</dbReference>
<protein>
    <submittedName>
        <fullName evidence="12">NAD(P)H-dependent oxidoreductase</fullName>
    </submittedName>
</protein>
<evidence type="ECO:0000313" key="21">
    <source>
        <dbReference type="Proteomes" id="UP000587702"/>
    </source>
</evidence>
<dbReference type="Proteomes" id="UP000587702">
    <property type="component" value="Unassembled WGS sequence"/>
</dbReference>
<dbReference type="EMBL" id="JACATJ010000002">
    <property type="protein sequence ID" value="NWK08527.1"/>
    <property type="molecule type" value="Genomic_DNA"/>
</dbReference>
<evidence type="ECO:0000313" key="16">
    <source>
        <dbReference type="Proteomes" id="UP000547822"/>
    </source>
</evidence>
<evidence type="ECO:0000256" key="3">
    <source>
        <dbReference type="ARBA" id="ARBA00023002"/>
    </source>
</evidence>
<dbReference type="EMBL" id="JACATG010000002">
    <property type="protein sequence ID" value="NWK13468.1"/>
    <property type="molecule type" value="Genomic_DNA"/>
</dbReference>
<keyword evidence="3" id="KW-0560">Oxidoreductase</keyword>
<dbReference type="EMBL" id="JACATE010000001">
    <property type="protein sequence ID" value="NWJ27859.1"/>
    <property type="molecule type" value="Genomic_DNA"/>
</dbReference>
<evidence type="ECO:0000313" key="9">
    <source>
        <dbReference type="EMBL" id="NWJ83288.1"/>
    </source>
</evidence>
<evidence type="ECO:0000256" key="1">
    <source>
        <dbReference type="ARBA" id="ARBA00022630"/>
    </source>
</evidence>
<feature type="domain" description="NADPH-dependent FMN reductase-like" evidence="5">
    <location>
        <begin position="1"/>
        <end position="141"/>
    </location>
</feature>
<evidence type="ECO:0000313" key="19">
    <source>
        <dbReference type="Proteomes" id="UP000563820"/>
    </source>
</evidence>
<dbReference type="Proteomes" id="UP000575480">
    <property type="component" value="Unassembled WGS sequence"/>
</dbReference>
<evidence type="ECO:0000313" key="13">
    <source>
        <dbReference type="EMBL" id="NWK13468.1"/>
    </source>
</evidence>
<reference evidence="12" key="2">
    <citation type="submission" date="2020-06" db="EMBL/GenBank/DDBJ databases">
        <authorList>
            <person name="Wang Y."/>
        </authorList>
    </citation>
    <scope>NUCLEOTIDE SEQUENCE</scope>
    <source>
        <strain evidence="12">D1a</strain>
        <strain evidence="6">L14</strain>
        <strain evidence="8">L15a</strain>
        <strain evidence="13">L19a</strain>
        <strain evidence="11">T1C4</strain>
        <strain evidence="7">T1L11</strain>
        <strain evidence="10">T1L9</strain>
        <strain evidence="9">T3L1</strain>
    </source>
</reference>
<proteinExistence type="inferred from homology"/>
<dbReference type="Proteomes" id="UP000547822">
    <property type="component" value="Unassembled WGS sequence"/>
</dbReference>
<dbReference type="Proteomes" id="UP000549797">
    <property type="component" value="Unassembled WGS sequence"/>
</dbReference>
<dbReference type="InterPro" id="IPR005025">
    <property type="entry name" value="FMN_Rdtase-like_dom"/>
</dbReference>
<evidence type="ECO:0000313" key="18">
    <source>
        <dbReference type="Proteomes" id="UP000559282"/>
    </source>
</evidence>
<dbReference type="EMBL" id="JACATI010000002">
    <property type="protein sequence ID" value="NWJ19948.1"/>
    <property type="molecule type" value="Genomic_DNA"/>
</dbReference>